<proteinExistence type="predicted"/>
<evidence type="ECO:0000313" key="2">
    <source>
        <dbReference type="Proteomes" id="UP000469011"/>
    </source>
</evidence>
<keyword evidence="2" id="KW-1185">Reference proteome</keyword>
<dbReference type="AlphaFoldDB" id="A0A6N9SZN6"/>
<accession>A0A6N9SZN6</accession>
<gene>
    <name evidence="1" type="ORF">GTK09_07550</name>
</gene>
<organism evidence="1 2">
    <name type="scientific">Jiella pacifica</name>
    <dbReference type="NCBI Taxonomy" id="2696469"/>
    <lineage>
        <taxon>Bacteria</taxon>
        <taxon>Pseudomonadati</taxon>
        <taxon>Pseudomonadota</taxon>
        <taxon>Alphaproteobacteria</taxon>
        <taxon>Hyphomicrobiales</taxon>
        <taxon>Aurantimonadaceae</taxon>
        <taxon>Jiella</taxon>
    </lineage>
</organism>
<evidence type="ECO:0000313" key="1">
    <source>
        <dbReference type="EMBL" id="NDW04281.1"/>
    </source>
</evidence>
<name>A0A6N9SZN6_9HYPH</name>
<reference evidence="1 2" key="1">
    <citation type="submission" date="2020-01" db="EMBL/GenBank/DDBJ databases">
        <title>Jiella pacifica sp. nov.</title>
        <authorList>
            <person name="Xue Z."/>
            <person name="Zhu S."/>
            <person name="Chen J."/>
            <person name="Yang J."/>
        </authorList>
    </citation>
    <scope>NUCLEOTIDE SEQUENCE [LARGE SCALE GENOMIC DNA]</scope>
    <source>
        <strain evidence="1 2">40Bstr34</strain>
    </source>
</reference>
<dbReference type="Proteomes" id="UP000469011">
    <property type="component" value="Unassembled WGS sequence"/>
</dbReference>
<comment type="caution">
    <text evidence="1">The sequence shown here is derived from an EMBL/GenBank/DDBJ whole genome shotgun (WGS) entry which is preliminary data.</text>
</comment>
<protein>
    <submittedName>
        <fullName evidence="1">Uncharacterized protein</fullName>
    </submittedName>
</protein>
<dbReference type="EMBL" id="JAAAMG010000004">
    <property type="protein sequence ID" value="NDW04281.1"/>
    <property type="molecule type" value="Genomic_DNA"/>
</dbReference>
<dbReference type="RefSeq" id="WP_163462380.1">
    <property type="nucleotide sequence ID" value="NZ_JAAAMG010000004.1"/>
</dbReference>
<sequence length="266" mass="27965">MPSRGPSRIQLSAGLFCLALTAVPQDAGAGAWALAEGSGEVIATGLSSTADEAFGSSGAAPARAAFMKGSASLFVQHGWTDRLTVFAKVEAGREADDISGHARSGLSEFTAGARFQFYASDGFVASAGLSGRVDDERGEGIDLGGARIEPRLAAGYGFELFGLPAFVEAEAGYGWRVAGEGFDEAKLDLTIGLRPWKRWLFLAQSFSTMGVAGPDGSDDYAHHKLQGSVVYDIAEHWSLQSGIFATVAGKNAPKERGVVSAIWYRY</sequence>